<evidence type="ECO:0000256" key="9">
    <source>
        <dbReference type="ARBA" id="ARBA00023316"/>
    </source>
</evidence>
<dbReference type="InterPro" id="IPR012334">
    <property type="entry name" value="Pectin_lyas_fold"/>
</dbReference>
<dbReference type="OrthoDB" id="187139at2759"/>
<dbReference type="SMART" id="SM00710">
    <property type="entry name" value="PbH1"/>
    <property type="match status" value="5"/>
</dbReference>
<evidence type="ECO:0000256" key="3">
    <source>
        <dbReference type="ARBA" id="ARBA00012736"/>
    </source>
</evidence>
<comment type="catalytic activity">
    <reaction evidence="10">
        <text>(1,4-alpha-D-galacturonosyl)n+m + H2O = (1,4-alpha-D-galacturonosyl)n + (1,4-alpha-D-galacturonosyl)m.</text>
        <dbReference type="EC" id="3.2.1.15"/>
    </reaction>
</comment>
<keyword evidence="16" id="KW-1185">Reference proteome</keyword>
<reference evidence="16" key="1">
    <citation type="journal article" date="2018" name="Gigascience">
        <title>Genome assembly of the Pink Ipe (Handroanthus impetiginosus, Bignoniaceae), a highly valued, ecologically keystone Neotropical timber forest tree.</title>
        <authorList>
            <person name="Silva-Junior O.B."/>
            <person name="Grattapaglia D."/>
            <person name="Novaes E."/>
            <person name="Collevatti R.G."/>
        </authorList>
    </citation>
    <scope>NUCLEOTIDE SEQUENCE [LARGE SCALE GENOMIC DNA]</scope>
    <source>
        <strain evidence="16">cv. UFG-1</strain>
    </source>
</reference>
<gene>
    <name evidence="15" type="ORF">CDL12_20709</name>
</gene>
<dbReference type="GO" id="GO:0009901">
    <property type="term" value="P:anther dehiscence"/>
    <property type="evidence" value="ECO:0007669"/>
    <property type="project" value="UniProtKB-ARBA"/>
</dbReference>
<evidence type="ECO:0000256" key="11">
    <source>
        <dbReference type="ARBA" id="ARBA00083621"/>
    </source>
</evidence>
<feature type="signal peptide" evidence="14">
    <location>
        <begin position="1"/>
        <end position="25"/>
    </location>
</feature>
<dbReference type="GO" id="GO:0005975">
    <property type="term" value="P:carbohydrate metabolic process"/>
    <property type="evidence" value="ECO:0007669"/>
    <property type="project" value="InterPro"/>
</dbReference>
<dbReference type="Proteomes" id="UP000231279">
    <property type="component" value="Unassembled WGS sequence"/>
</dbReference>
<feature type="chain" id="PRO_5013950272" description="endo-polygalacturonase" evidence="14">
    <location>
        <begin position="26"/>
        <end position="456"/>
    </location>
</feature>
<keyword evidence="7 13" id="KW-0378">Hydrolase</keyword>
<evidence type="ECO:0000256" key="14">
    <source>
        <dbReference type="SAM" id="SignalP"/>
    </source>
</evidence>
<name>A0A2G9GNF8_9LAMI</name>
<comment type="caution">
    <text evidence="15">The sequence shown here is derived from an EMBL/GenBank/DDBJ whole genome shotgun (WGS) entry which is preliminary data.</text>
</comment>
<dbReference type="GO" id="GO:0010047">
    <property type="term" value="P:fruit dehiscence"/>
    <property type="evidence" value="ECO:0007669"/>
    <property type="project" value="UniProtKB-ARBA"/>
</dbReference>
<evidence type="ECO:0000256" key="1">
    <source>
        <dbReference type="ARBA" id="ARBA00004191"/>
    </source>
</evidence>
<dbReference type="PANTHER" id="PTHR31375">
    <property type="match status" value="1"/>
</dbReference>
<evidence type="ECO:0000256" key="2">
    <source>
        <dbReference type="ARBA" id="ARBA00008834"/>
    </source>
</evidence>
<comment type="subcellular location">
    <subcellularLocation>
        <location evidence="1">Secreted</location>
        <location evidence="1">Cell wall</location>
    </subcellularLocation>
</comment>
<keyword evidence="5" id="KW-0964">Secreted</keyword>
<dbReference type="EMBL" id="NKXS01004332">
    <property type="protein sequence ID" value="PIN06742.1"/>
    <property type="molecule type" value="Genomic_DNA"/>
</dbReference>
<keyword evidence="4" id="KW-0134">Cell wall</keyword>
<evidence type="ECO:0000256" key="7">
    <source>
        <dbReference type="ARBA" id="ARBA00022801"/>
    </source>
</evidence>
<organism evidence="15 16">
    <name type="scientific">Handroanthus impetiginosus</name>
    <dbReference type="NCBI Taxonomy" id="429701"/>
    <lineage>
        <taxon>Eukaryota</taxon>
        <taxon>Viridiplantae</taxon>
        <taxon>Streptophyta</taxon>
        <taxon>Embryophyta</taxon>
        <taxon>Tracheophyta</taxon>
        <taxon>Spermatophyta</taxon>
        <taxon>Magnoliopsida</taxon>
        <taxon>eudicotyledons</taxon>
        <taxon>Gunneridae</taxon>
        <taxon>Pentapetalae</taxon>
        <taxon>asterids</taxon>
        <taxon>lamiids</taxon>
        <taxon>Lamiales</taxon>
        <taxon>Bignoniaceae</taxon>
        <taxon>Crescentiina</taxon>
        <taxon>Tabebuia alliance</taxon>
        <taxon>Handroanthus</taxon>
    </lineage>
</organism>
<dbReference type="PROSITE" id="PS00502">
    <property type="entry name" value="POLYGALACTURONASE"/>
    <property type="match status" value="1"/>
</dbReference>
<dbReference type="FunFam" id="2.160.20.10:FF:000028">
    <property type="entry name" value="Polygalacturonase QRT2"/>
    <property type="match status" value="1"/>
</dbReference>
<keyword evidence="9" id="KW-0961">Cell wall biogenesis/degradation</keyword>
<dbReference type="SMR" id="A0A2G9GNF8"/>
<evidence type="ECO:0000313" key="15">
    <source>
        <dbReference type="EMBL" id="PIN06742.1"/>
    </source>
</evidence>
<dbReference type="PROSITE" id="PS51257">
    <property type="entry name" value="PROKAR_LIPOPROTEIN"/>
    <property type="match status" value="1"/>
</dbReference>
<dbReference type="InterPro" id="IPR000743">
    <property type="entry name" value="Glyco_hydro_28"/>
</dbReference>
<evidence type="ECO:0000256" key="13">
    <source>
        <dbReference type="RuleBase" id="RU361169"/>
    </source>
</evidence>
<dbReference type="AlphaFoldDB" id="A0A2G9GNF8"/>
<dbReference type="Gene3D" id="2.160.20.10">
    <property type="entry name" value="Single-stranded right-handed beta-helix, Pectin lyase-like"/>
    <property type="match status" value="1"/>
</dbReference>
<evidence type="ECO:0000256" key="5">
    <source>
        <dbReference type="ARBA" id="ARBA00022525"/>
    </source>
</evidence>
<dbReference type="GO" id="GO:0004650">
    <property type="term" value="F:polygalacturonase activity"/>
    <property type="evidence" value="ECO:0007669"/>
    <property type="project" value="UniProtKB-EC"/>
</dbReference>
<sequence length="456" mass="49261">MALQKHLCPYFIIILLSFLFSCSISTHNDDDHLPHNGYLESGYDFGAYPSYFGLLRGVKFNNDSAKRQHGVSDFIKFRKLGAASVKTVNVLNFGAKGDGSTDDTKAFEKAWAEVCSSSENVNFVVPQKKNYLLKPIRFSGPCKSDITMQIAGTIIASNDRSDYSKDGRHWLLFDSVKNIIVSGGGIINGNGNIWWKNSCKIDKSKPCKNAPTALTFYKCTNLVVKNIKVENAQQIHMSFEMCKNVQASNIVVNSPESSPNTDGIHITATQNIQISTSTIATGDDCVSIVSGSQKVQVLGITCGPGHGISIGSLGSGNSEEYVSDVLVNGAKLSGTTNGVRIKTWQGGSGSASNIKFQNVEMQNVQNPIIIDQNYCDQDEPCQEQGSAVQVKNVVYQSIKGTSASDVAIDFRCSKSYPCQGIVLQNVNLAAENSGISKAVCKNVNFLNSGTVSPRCP</sequence>
<evidence type="ECO:0000256" key="4">
    <source>
        <dbReference type="ARBA" id="ARBA00022512"/>
    </source>
</evidence>
<dbReference type="InterPro" id="IPR006626">
    <property type="entry name" value="PbH1"/>
</dbReference>
<evidence type="ECO:0000313" key="16">
    <source>
        <dbReference type="Proteomes" id="UP000231279"/>
    </source>
</evidence>
<dbReference type="EC" id="3.2.1.15" evidence="3"/>
<evidence type="ECO:0000256" key="8">
    <source>
        <dbReference type="ARBA" id="ARBA00023295"/>
    </source>
</evidence>
<accession>A0A2G9GNF8</accession>
<dbReference type="InterPro" id="IPR011050">
    <property type="entry name" value="Pectin_lyase_fold/virulence"/>
</dbReference>
<evidence type="ECO:0000256" key="6">
    <source>
        <dbReference type="ARBA" id="ARBA00022729"/>
    </source>
</evidence>
<dbReference type="Pfam" id="PF00295">
    <property type="entry name" value="Glyco_hydro_28"/>
    <property type="match status" value="1"/>
</dbReference>
<protein>
    <recommendedName>
        <fullName evidence="3">endo-polygalacturonase</fullName>
        <ecNumber evidence="3">3.2.1.15</ecNumber>
    </recommendedName>
    <alternativeName>
        <fullName evidence="11">Pectinase</fullName>
    </alternativeName>
</protein>
<keyword evidence="6 14" id="KW-0732">Signal</keyword>
<comment type="similarity">
    <text evidence="2 13">Belongs to the glycosyl hydrolase 28 family.</text>
</comment>
<dbReference type="STRING" id="429701.A0A2G9GNF8"/>
<evidence type="ECO:0000256" key="12">
    <source>
        <dbReference type="PROSITE-ProRule" id="PRU10052"/>
    </source>
</evidence>
<evidence type="ECO:0000256" key="10">
    <source>
        <dbReference type="ARBA" id="ARBA00034074"/>
    </source>
</evidence>
<dbReference type="GO" id="GO:0009830">
    <property type="term" value="P:cell wall modification involved in abscission"/>
    <property type="evidence" value="ECO:0007669"/>
    <property type="project" value="UniProtKB-ARBA"/>
</dbReference>
<dbReference type="SUPFAM" id="SSF51126">
    <property type="entry name" value="Pectin lyase-like"/>
    <property type="match status" value="1"/>
</dbReference>
<feature type="active site" evidence="12">
    <location>
        <position position="306"/>
    </location>
</feature>
<keyword evidence="8 13" id="KW-0326">Glycosidase</keyword>
<proteinExistence type="inferred from homology"/>